<protein>
    <submittedName>
        <fullName evidence="1">Uncharacterized protein</fullName>
    </submittedName>
</protein>
<keyword evidence="2" id="KW-1185">Reference proteome</keyword>
<name>A0A9J6Q4V7_9ENTR</name>
<comment type="caution">
    <text evidence="1">The sequence shown here is derived from an EMBL/GenBank/DDBJ whole genome shotgun (WGS) entry which is preliminary data.</text>
</comment>
<gene>
    <name evidence="1" type="ORF">M8014_17330</name>
</gene>
<sequence length="162" mass="18494">MKIDELIKFCSDVRQALELANSEGVHDEQTSLGMSDFPTGCCGETTDLLAYLIYEQFGEIALHRSGTYMSYIKNDARLRDNNNHAWLELSGTIIDLTADQFNDRGFNNPAVMITQDKTFHALFSSRDGRYNPESATKPKLSHRLTRSFWYLQDKLRSSGWSL</sequence>
<dbReference type="AlphaFoldDB" id="A0A9J6Q4V7"/>
<proteinExistence type="predicted"/>
<dbReference type="RefSeq" id="WP_271283631.1">
    <property type="nucleotide sequence ID" value="NZ_JAMGZK010000053.1"/>
</dbReference>
<evidence type="ECO:0000313" key="2">
    <source>
        <dbReference type="Proteomes" id="UP001063816"/>
    </source>
</evidence>
<organism evidence="1 2">
    <name type="scientific">Silvania hatchlandensis</name>
    <dbReference type="NCBI Taxonomy" id="2926469"/>
    <lineage>
        <taxon>Bacteria</taxon>
        <taxon>Pseudomonadati</taxon>
        <taxon>Pseudomonadota</taxon>
        <taxon>Gammaproteobacteria</taxon>
        <taxon>Enterobacterales</taxon>
        <taxon>Enterobacteriaceae</taxon>
        <taxon>Silvania</taxon>
    </lineage>
</organism>
<dbReference type="Proteomes" id="UP001063816">
    <property type="component" value="Unassembled WGS sequence"/>
</dbReference>
<accession>A0A9J6Q4V7</accession>
<evidence type="ECO:0000313" key="1">
    <source>
        <dbReference type="EMBL" id="MCU6666097.1"/>
    </source>
</evidence>
<reference evidence="1" key="1">
    <citation type="submission" date="2022-05" db="EMBL/GenBank/DDBJ databases">
        <title>Description of a novel species of Leclercia; Leclercia tamurae and the Proposal for a Novel Genus Silvania gen. nov. Containing Two Novel Species Silvania hatchlandensis sp. nov. and Silvania confinis sp. nov. Isolated from the Rhizosphere of Oak.</title>
        <authorList>
            <person name="Maddock D.W."/>
            <person name="Brady C.L."/>
            <person name="Denman S."/>
            <person name="Arnold D."/>
        </authorList>
    </citation>
    <scope>NUCLEOTIDE SEQUENCE</scope>
    <source>
        <strain evidence="1">H19S6</strain>
    </source>
</reference>
<dbReference type="EMBL" id="JAMGZK010000053">
    <property type="protein sequence ID" value="MCU6666097.1"/>
    <property type="molecule type" value="Genomic_DNA"/>
</dbReference>